<reference evidence="5 8" key="1">
    <citation type="submission" date="2021-11" db="EMBL/GenBank/DDBJ databases">
        <title>Draft genome sequence of Capnocytophaga sp. strain KC07075 isolated from cat oral cavity.</title>
        <authorList>
            <person name="Suzuki M."/>
            <person name="Imaoka K."/>
            <person name="Kimura M."/>
            <person name="Morikawa S."/>
            <person name="Maeda K."/>
        </authorList>
    </citation>
    <scope>NUCLEOTIDE SEQUENCE</scope>
    <source>
        <strain evidence="5">KC07075</strain>
        <strain evidence="6 8">KC07079</strain>
    </source>
</reference>
<proteinExistence type="predicted"/>
<dbReference type="PROSITE" id="PS50005">
    <property type="entry name" value="TPR"/>
    <property type="match status" value="2"/>
</dbReference>
<dbReference type="Proteomes" id="UP001208692">
    <property type="component" value="Unassembled WGS sequence"/>
</dbReference>
<keyword evidence="4" id="KW-0812">Transmembrane</keyword>
<evidence type="ECO:0000313" key="8">
    <source>
        <dbReference type="Proteomes" id="UP001208692"/>
    </source>
</evidence>
<evidence type="ECO:0000256" key="4">
    <source>
        <dbReference type="SAM" id="Phobius"/>
    </source>
</evidence>
<dbReference type="Proteomes" id="UP001207736">
    <property type="component" value="Unassembled WGS sequence"/>
</dbReference>
<keyword evidence="8" id="KW-1185">Reference proteome</keyword>
<evidence type="ECO:0000256" key="2">
    <source>
        <dbReference type="ARBA" id="ARBA00022803"/>
    </source>
</evidence>
<feature type="repeat" description="TPR" evidence="3">
    <location>
        <begin position="214"/>
        <end position="247"/>
    </location>
</feature>
<organism evidence="5 7">
    <name type="scientific">Capnocytophaga catalasegens</name>
    <dbReference type="NCBI Taxonomy" id="1004260"/>
    <lineage>
        <taxon>Bacteria</taxon>
        <taxon>Pseudomonadati</taxon>
        <taxon>Bacteroidota</taxon>
        <taxon>Flavobacteriia</taxon>
        <taxon>Flavobacteriales</taxon>
        <taxon>Flavobacteriaceae</taxon>
        <taxon>Capnocytophaga</taxon>
    </lineage>
</organism>
<dbReference type="Pfam" id="PF13181">
    <property type="entry name" value="TPR_8"/>
    <property type="match status" value="1"/>
</dbReference>
<dbReference type="AlphaFoldDB" id="A0AAV5AQ10"/>
<protein>
    <recommendedName>
        <fullName evidence="9">Tetratricopeptide repeat protein</fullName>
    </recommendedName>
</protein>
<evidence type="ECO:0008006" key="9">
    <source>
        <dbReference type="Google" id="ProtNLM"/>
    </source>
</evidence>
<name>A0AAV5AQ10_9FLAO</name>
<accession>A0AAV5AQ10</accession>
<dbReference type="SUPFAM" id="SSF48452">
    <property type="entry name" value="TPR-like"/>
    <property type="match status" value="1"/>
</dbReference>
<keyword evidence="4" id="KW-0472">Membrane</keyword>
<comment type="caution">
    <text evidence="5">The sequence shown here is derived from an EMBL/GenBank/DDBJ whole genome shotgun (WGS) entry which is preliminary data.</text>
</comment>
<evidence type="ECO:0000256" key="3">
    <source>
        <dbReference type="PROSITE-ProRule" id="PRU00339"/>
    </source>
</evidence>
<evidence type="ECO:0000313" key="7">
    <source>
        <dbReference type="Proteomes" id="UP001207736"/>
    </source>
</evidence>
<dbReference type="Pfam" id="PF13174">
    <property type="entry name" value="TPR_6"/>
    <property type="match status" value="1"/>
</dbReference>
<gene>
    <name evidence="5" type="ORF">RCZ15_03660</name>
    <name evidence="6" type="ORF">RCZ16_08580</name>
</gene>
<keyword evidence="2 3" id="KW-0802">TPR repeat</keyword>
<dbReference type="Gene3D" id="1.25.40.10">
    <property type="entry name" value="Tetratricopeptide repeat domain"/>
    <property type="match status" value="2"/>
</dbReference>
<keyword evidence="4" id="KW-1133">Transmembrane helix</keyword>
<dbReference type="InterPro" id="IPR013105">
    <property type="entry name" value="TPR_2"/>
</dbReference>
<dbReference type="RefSeq" id="WP_264845983.1">
    <property type="nucleotide sequence ID" value="NZ_BPMA01000016.1"/>
</dbReference>
<dbReference type="SMART" id="SM00028">
    <property type="entry name" value="TPR"/>
    <property type="match status" value="3"/>
</dbReference>
<sequence length="266" mass="30096">MAIYKKNNYRPNRHKKEDVEVEETLEKLQEESTTAEVFNTLDQGASKTEAWVQKNQKAIIGTLVAIVVVGLGYMLYQQLVATPKAKEASNELSYPLQIFENALNATETKAKDSLFALSLSGTNGRYGFLDIIKNYNNTKAANIATYSAGMAYLNMNKYKEAIDYLDKFKSDDEILSALALGNIGDAFAQLKQPKEALDYYEKAFKKSKNNYTAPIYLQKAGLVASELKNYNKAIEYFEKIKDEYPKSEEARTIEIQLSRVQVLKEQ</sequence>
<dbReference type="EMBL" id="BQKB01000013">
    <property type="protein sequence ID" value="GJM52541.1"/>
    <property type="molecule type" value="Genomic_DNA"/>
</dbReference>
<dbReference type="EMBL" id="BQKA01000006">
    <property type="protein sequence ID" value="GJM49391.1"/>
    <property type="molecule type" value="Genomic_DNA"/>
</dbReference>
<dbReference type="InterPro" id="IPR011990">
    <property type="entry name" value="TPR-like_helical_dom_sf"/>
</dbReference>
<feature type="transmembrane region" description="Helical" evidence="4">
    <location>
        <begin position="58"/>
        <end position="76"/>
    </location>
</feature>
<dbReference type="Pfam" id="PF07719">
    <property type="entry name" value="TPR_2"/>
    <property type="match status" value="1"/>
</dbReference>
<evidence type="ECO:0000313" key="5">
    <source>
        <dbReference type="EMBL" id="GJM49391.1"/>
    </source>
</evidence>
<evidence type="ECO:0000256" key="1">
    <source>
        <dbReference type="ARBA" id="ARBA00022737"/>
    </source>
</evidence>
<dbReference type="InterPro" id="IPR019734">
    <property type="entry name" value="TPR_rpt"/>
</dbReference>
<feature type="repeat" description="TPR" evidence="3">
    <location>
        <begin position="177"/>
        <end position="210"/>
    </location>
</feature>
<evidence type="ECO:0000313" key="6">
    <source>
        <dbReference type="EMBL" id="GJM52541.1"/>
    </source>
</evidence>
<keyword evidence="1" id="KW-0677">Repeat</keyword>